<evidence type="ECO:0000256" key="5">
    <source>
        <dbReference type="ARBA" id="ARBA00022605"/>
    </source>
</evidence>
<dbReference type="PROSITE" id="PS00759">
    <property type="entry name" value="ARGE_DAPE_CPG2_2"/>
    <property type="match status" value="1"/>
</dbReference>
<proteinExistence type="inferred from homology"/>
<comment type="similarity">
    <text evidence="2">Belongs to the peptidase M20A family. ArgE subfamily.</text>
</comment>
<evidence type="ECO:0000256" key="8">
    <source>
        <dbReference type="ARBA" id="ARBA00022833"/>
    </source>
</evidence>
<keyword evidence="3" id="KW-0963">Cytoplasm</keyword>
<keyword evidence="8" id="KW-0862">Zinc</keyword>
<dbReference type="Pfam" id="PF01546">
    <property type="entry name" value="Peptidase_M20"/>
    <property type="match status" value="1"/>
</dbReference>
<dbReference type="PANTHER" id="PTHR43808">
    <property type="entry name" value="ACETYLORNITHINE DEACETYLASE"/>
    <property type="match status" value="1"/>
</dbReference>
<dbReference type="InterPro" id="IPR002933">
    <property type="entry name" value="Peptidase_M20"/>
</dbReference>
<dbReference type="InterPro" id="IPR001261">
    <property type="entry name" value="ArgE/DapE_CS"/>
</dbReference>
<dbReference type="InterPro" id="IPR011650">
    <property type="entry name" value="Peptidase_M20_dimer"/>
</dbReference>
<dbReference type="Pfam" id="PF07687">
    <property type="entry name" value="M20_dimer"/>
    <property type="match status" value="1"/>
</dbReference>
<dbReference type="PANTHER" id="PTHR43808:SF31">
    <property type="entry name" value="N-ACETYL-L-CITRULLINE DEACETYLASE"/>
    <property type="match status" value="1"/>
</dbReference>
<dbReference type="SUPFAM" id="SSF53187">
    <property type="entry name" value="Zn-dependent exopeptidases"/>
    <property type="match status" value="1"/>
</dbReference>
<keyword evidence="4" id="KW-0055">Arginine biosynthesis</keyword>
<dbReference type="Proteomes" id="UP000198546">
    <property type="component" value="Chromosome i"/>
</dbReference>
<dbReference type="GO" id="GO:0046872">
    <property type="term" value="F:metal ion binding"/>
    <property type="evidence" value="ECO:0007669"/>
    <property type="project" value="UniProtKB-KW"/>
</dbReference>
<keyword evidence="12" id="KW-1185">Reference proteome</keyword>
<dbReference type="Gene3D" id="3.40.630.10">
    <property type="entry name" value="Zn peptidases"/>
    <property type="match status" value="1"/>
</dbReference>
<keyword evidence="9" id="KW-0170">Cobalt</keyword>
<name>A0A1G6UUG3_9ACTN</name>
<dbReference type="EMBL" id="LT629688">
    <property type="protein sequence ID" value="SDD44952.1"/>
    <property type="molecule type" value="Genomic_DNA"/>
</dbReference>
<reference evidence="11 12" key="1">
    <citation type="submission" date="2016-10" db="EMBL/GenBank/DDBJ databases">
        <authorList>
            <person name="de Groot N.N."/>
        </authorList>
    </citation>
    <scope>NUCLEOTIDE SEQUENCE [LARGE SCALE GENOMIC DNA]</scope>
    <source>
        <strain evidence="11 12">MON 2.2</strain>
    </source>
</reference>
<gene>
    <name evidence="11" type="ORF">SAMN04489747_0969</name>
</gene>
<dbReference type="CDD" id="cd03894">
    <property type="entry name" value="M20_ArgE"/>
    <property type="match status" value="1"/>
</dbReference>
<evidence type="ECO:0000256" key="1">
    <source>
        <dbReference type="ARBA" id="ARBA00001947"/>
    </source>
</evidence>
<organism evidence="11 12">
    <name type="scientific">Auraticoccus monumenti</name>
    <dbReference type="NCBI Taxonomy" id="675864"/>
    <lineage>
        <taxon>Bacteria</taxon>
        <taxon>Bacillati</taxon>
        <taxon>Actinomycetota</taxon>
        <taxon>Actinomycetes</taxon>
        <taxon>Propionibacteriales</taxon>
        <taxon>Propionibacteriaceae</taxon>
        <taxon>Auraticoccus</taxon>
    </lineage>
</organism>
<evidence type="ECO:0000256" key="6">
    <source>
        <dbReference type="ARBA" id="ARBA00022723"/>
    </source>
</evidence>
<sequence>MTQHPRSLEWINRLISLDTTSRNSNLELIELVAEELSRFGIEATVLPTEEGDKANLLATIPAADGTRTGGVVLSAHTDVVPVDDQDWHSDPFVPEVRDGRLYGRGSADMKSYLGVILSRLPELTSARLAEPVHLALTHDEEVGCVGGARLVQDVQRLGLEPHTCIVGEPTSMRIIRGHKSINLIEVTFTGIAAHSSLTPHGVNAIEHAARLIRYAREQADRWRTEGPHDDAYPVAWTTGSVNLVRGGIAGNTVPETCTLQLEFRGLTTLDVDAVIEGIEAEAARIEADMRAEAEGSQRAGQVGVRVELLAKVPGLDTEPSSRAVELATRLGAEPSDGKVTYGTEAGQFAGTGIATVVCGPGDIAQAHAADEYVELAQIEACENFVDRLVAELSTEEDR</sequence>
<evidence type="ECO:0000256" key="2">
    <source>
        <dbReference type="ARBA" id="ARBA00005691"/>
    </source>
</evidence>
<evidence type="ECO:0000313" key="11">
    <source>
        <dbReference type="EMBL" id="SDD44952.1"/>
    </source>
</evidence>
<evidence type="ECO:0000256" key="3">
    <source>
        <dbReference type="ARBA" id="ARBA00022490"/>
    </source>
</evidence>
<dbReference type="SUPFAM" id="SSF55031">
    <property type="entry name" value="Bacterial exopeptidase dimerisation domain"/>
    <property type="match status" value="1"/>
</dbReference>
<dbReference type="InterPro" id="IPR050072">
    <property type="entry name" value="Peptidase_M20A"/>
</dbReference>
<dbReference type="InterPro" id="IPR010169">
    <property type="entry name" value="AcOrn-deacetyl"/>
</dbReference>
<keyword evidence="6" id="KW-0479">Metal-binding</keyword>
<dbReference type="RefSeq" id="WP_231946499.1">
    <property type="nucleotide sequence ID" value="NZ_LT629688.1"/>
</dbReference>
<evidence type="ECO:0000256" key="9">
    <source>
        <dbReference type="ARBA" id="ARBA00023285"/>
    </source>
</evidence>
<dbReference type="GO" id="GO:0006526">
    <property type="term" value="P:L-arginine biosynthetic process"/>
    <property type="evidence" value="ECO:0007669"/>
    <property type="project" value="UniProtKB-KW"/>
</dbReference>
<evidence type="ECO:0000256" key="4">
    <source>
        <dbReference type="ARBA" id="ARBA00022571"/>
    </source>
</evidence>
<keyword evidence="7" id="KW-0378">Hydrolase</keyword>
<keyword evidence="5" id="KW-0028">Amino-acid biosynthesis</keyword>
<dbReference type="AlphaFoldDB" id="A0A1G6UUG3"/>
<evidence type="ECO:0000256" key="7">
    <source>
        <dbReference type="ARBA" id="ARBA00022801"/>
    </source>
</evidence>
<dbReference type="GO" id="GO:0008777">
    <property type="term" value="F:acetylornithine deacetylase activity"/>
    <property type="evidence" value="ECO:0007669"/>
    <property type="project" value="TreeGrafter"/>
</dbReference>
<dbReference type="InterPro" id="IPR036264">
    <property type="entry name" value="Bact_exopeptidase_dim_dom"/>
</dbReference>
<accession>A0A1G6UUG3</accession>
<protein>
    <submittedName>
        <fullName evidence="11">Acetylornithine deacetylase</fullName>
    </submittedName>
</protein>
<evidence type="ECO:0000259" key="10">
    <source>
        <dbReference type="Pfam" id="PF07687"/>
    </source>
</evidence>
<dbReference type="NCBIfam" id="TIGR01892">
    <property type="entry name" value="AcOrn-deacetyl"/>
    <property type="match status" value="1"/>
</dbReference>
<feature type="domain" description="Peptidase M20 dimerisation" evidence="10">
    <location>
        <begin position="177"/>
        <end position="284"/>
    </location>
</feature>
<comment type="cofactor">
    <cofactor evidence="1">
        <name>Zn(2+)</name>
        <dbReference type="ChEBI" id="CHEBI:29105"/>
    </cofactor>
</comment>
<dbReference type="NCBIfam" id="NF005710">
    <property type="entry name" value="PRK07522.1"/>
    <property type="match status" value="1"/>
</dbReference>
<dbReference type="STRING" id="675864.SAMN04489747_0969"/>
<dbReference type="Gene3D" id="3.30.70.360">
    <property type="match status" value="1"/>
</dbReference>
<evidence type="ECO:0000313" key="12">
    <source>
        <dbReference type="Proteomes" id="UP000198546"/>
    </source>
</evidence>